<sequence length="294" mass="32518">MELRQLKYFVATAEELHFRKAAERVHVAQPALSQAIHQLEEEIGTLLFERTNRKVILTPAGRVFYARAKVMADNACMAVREARGVGRGDAGTIAIGFISTAALKVLPAALRHFKDVIPTAQVELCELGPGEQMDELARGHLDIGLTISEVLDEGYRVLEICREPLIAALPDTPAFAALERVDLRAVSGETVITPLRHPRRGYYETVADAYRRAGVKPANIQCVRMIQTGLMLVQAGLGVSLIPESFTQIQLKGVIYRPLVDPAPEIAVSAVWRQDNETPLLQKFISEFIEVFPR</sequence>
<dbReference type="KEGG" id="msil:METEAL_09730"/>
<dbReference type="PANTHER" id="PTHR30346">
    <property type="entry name" value="TRANSCRIPTIONAL DUAL REGULATOR HCAR-RELATED"/>
    <property type="match status" value="1"/>
</dbReference>
<evidence type="ECO:0000256" key="1">
    <source>
        <dbReference type="ARBA" id="ARBA00009437"/>
    </source>
</evidence>
<evidence type="ECO:0000313" key="6">
    <source>
        <dbReference type="EMBL" id="BDU71799.1"/>
    </source>
</evidence>
<dbReference type="CDD" id="cd08414">
    <property type="entry name" value="PBP2_LTTR_aromatics_like"/>
    <property type="match status" value="1"/>
</dbReference>
<dbReference type="EMBL" id="AP027080">
    <property type="protein sequence ID" value="BDU71799.1"/>
    <property type="molecule type" value="Genomic_DNA"/>
</dbReference>
<evidence type="ECO:0000259" key="5">
    <source>
        <dbReference type="PROSITE" id="PS50931"/>
    </source>
</evidence>
<protein>
    <submittedName>
        <fullName evidence="6">LysR family transcriptional regulator</fullName>
    </submittedName>
</protein>
<dbReference type="RefSeq" id="WP_316414702.1">
    <property type="nucleotide sequence ID" value="NZ_AP027080.1"/>
</dbReference>
<keyword evidence="4" id="KW-0804">Transcription</keyword>
<name>A0AA48GIR3_9BACT</name>
<dbReference type="InterPro" id="IPR005119">
    <property type="entry name" value="LysR_subst-bd"/>
</dbReference>
<dbReference type="InterPro" id="IPR036388">
    <property type="entry name" value="WH-like_DNA-bd_sf"/>
</dbReference>
<proteinExistence type="inferred from homology"/>
<reference evidence="7" key="1">
    <citation type="journal article" date="2023" name="Int. J. Syst. Evol. Microbiol.">
        <title>Mesoterricola silvestris gen. nov., sp. nov., Mesoterricola sediminis sp. nov., Geothrix oryzae sp. nov., Geothrix edaphica sp. nov., Geothrix rubra sp. nov., and Geothrix limicola sp. nov., six novel members of Acidobacteriota isolated from soils.</title>
        <authorList>
            <person name="Itoh H."/>
            <person name="Sugisawa Y."/>
            <person name="Mise K."/>
            <person name="Xu Z."/>
            <person name="Kuniyasu M."/>
            <person name="Ushijima N."/>
            <person name="Kawano K."/>
            <person name="Kobayashi E."/>
            <person name="Shiratori Y."/>
            <person name="Masuda Y."/>
            <person name="Senoo K."/>
        </authorList>
    </citation>
    <scope>NUCLEOTIDE SEQUENCE [LARGE SCALE GENOMIC DNA]</scope>
    <source>
        <strain evidence="7">W79</strain>
    </source>
</reference>
<evidence type="ECO:0000313" key="7">
    <source>
        <dbReference type="Proteomes" id="UP001238179"/>
    </source>
</evidence>
<keyword evidence="3" id="KW-0238">DNA-binding</keyword>
<keyword evidence="7" id="KW-1185">Reference proteome</keyword>
<dbReference type="Proteomes" id="UP001238179">
    <property type="component" value="Chromosome"/>
</dbReference>
<dbReference type="Gene3D" id="1.10.10.10">
    <property type="entry name" value="Winged helix-like DNA-binding domain superfamily/Winged helix DNA-binding domain"/>
    <property type="match status" value="1"/>
</dbReference>
<keyword evidence="2" id="KW-0805">Transcription regulation</keyword>
<dbReference type="GO" id="GO:0032993">
    <property type="term" value="C:protein-DNA complex"/>
    <property type="evidence" value="ECO:0007669"/>
    <property type="project" value="TreeGrafter"/>
</dbReference>
<organism evidence="6 7">
    <name type="scientific">Mesoterricola silvestris</name>
    <dbReference type="NCBI Taxonomy" id="2927979"/>
    <lineage>
        <taxon>Bacteria</taxon>
        <taxon>Pseudomonadati</taxon>
        <taxon>Acidobacteriota</taxon>
        <taxon>Holophagae</taxon>
        <taxon>Holophagales</taxon>
        <taxon>Holophagaceae</taxon>
        <taxon>Mesoterricola</taxon>
    </lineage>
</organism>
<dbReference type="FunFam" id="1.10.10.10:FF:000001">
    <property type="entry name" value="LysR family transcriptional regulator"/>
    <property type="match status" value="1"/>
</dbReference>
<dbReference type="PANTHER" id="PTHR30346:SF17">
    <property type="entry name" value="LYSR FAMILY TRANSCRIPTIONAL REGULATOR"/>
    <property type="match status" value="1"/>
</dbReference>
<dbReference type="PRINTS" id="PR00039">
    <property type="entry name" value="HTHLYSR"/>
</dbReference>
<dbReference type="AlphaFoldDB" id="A0AA48GIR3"/>
<dbReference type="InterPro" id="IPR036390">
    <property type="entry name" value="WH_DNA-bd_sf"/>
</dbReference>
<gene>
    <name evidence="6" type="ORF">METEAL_09730</name>
</gene>
<evidence type="ECO:0000256" key="4">
    <source>
        <dbReference type="ARBA" id="ARBA00023163"/>
    </source>
</evidence>
<evidence type="ECO:0000256" key="2">
    <source>
        <dbReference type="ARBA" id="ARBA00023015"/>
    </source>
</evidence>
<comment type="similarity">
    <text evidence="1">Belongs to the LysR transcriptional regulatory family.</text>
</comment>
<dbReference type="SUPFAM" id="SSF46785">
    <property type="entry name" value="Winged helix' DNA-binding domain"/>
    <property type="match status" value="1"/>
</dbReference>
<evidence type="ECO:0000256" key="3">
    <source>
        <dbReference type="ARBA" id="ARBA00023125"/>
    </source>
</evidence>
<dbReference type="Pfam" id="PF03466">
    <property type="entry name" value="LysR_substrate"/>
    <property type="match status" value="1"/>
</dbReference>
<dbReference type="GO" id="GO:0003677">
    <property type="term" value="F:DNA binding"/>
    <property type="evidence" value="ECO:0007669"/>
    <property type="project" value="UniProtKB-KW"/>
</dbReference>
<dbReference type="SUPFAM" id="SSF53850">
    <property type="entry name" value="Periplasmic binding protein-like II"/>
    <property type="match status" value="1"/>
</dbReference>
<dbReference type="Pfam" id="PF00126">
    <property type="entry name" value="HTH_1"/>
    <property type="match status" value="1"/>
</dbReference>
<accession>A0AA48GIR3</accession>
<dbReference type="PROSITE" id="PS50931">
    <property type="entry name" value="HTH_LYSR"/>
    <property type="match status" value="1"/>
</dbReference>
<feature type="domain" description="HTH lysR-type" evidence="5">
    <location>
        <begin position="1"/>
        <end position="58"/>
    </location>
</feature>
<dbReference type="InterPro" id="IPR000847">
    <property type="entry name" value="LysR_HTH_N"/>
</dbReference>
<dbReference type="GO" id="GO:0003700">
    <property type="term" value="F:DNA-binding transcription factor activity"/>
    <property type="evidence" value="ECO:0007669"/>
    <property type="project" value="InterPro"/>
</dbReference>
<dbReference type="Gene3D" id="3.40.190.10">
    <property type="entry name" value="Periplasmic binding protein-like II"/>
    <property type="match status" value="2"/>
</dbReference>